<evidence type="ECO:0000256" key="2">
    <source>
        <dbReference type="ARBA" id="ARBA00009272"/>
    </source>
</evidence>
<sequence>MSISAVNVQNVLPSVNKQAVEANGTEKQGVSFADMMKSAVNQVNEAQIDSDNKTMALANGDINDLHDVMITAKKASITLQTAVQVQRKAVDAYNEMMRMQV</sequence>
<dbReference type="InterPro" id="IPR001624">
    <property type="entry name" value="FliE"/>
</dbReference>
<dbReference type="EMBL" id="JAWDIP010000004">
    <property type="protein sequence ID" value="MDY0396359.1"/>
    <property type="molecule type" value="Genomic_DNA"/>
</dbReference>
<keyword evidence="7" id="KW-1185">Reference proteome</keyword>
<evidence type="ECO:0000256" key="4">
    <source>
        <dbReference type="HAMAP-Rule" id="MF_00724"/>
    </source>
</evidence>
<dbReference type="NCBIfam" id="TIGR00205">
    <property type="entry name" value="fliE"/>
    <property type="match status" value="1"/>
</dbReference>
<comment type="subcellular location">
    <subcellularLocation>
        <location evidence="1 4">Bacterial flagellum basal body</location>
    </subcellularLocation>
</comment>
<keyword evidence="6" id="KW-0969">Cilium</keyword>
<protein>
    <recommendedName>
        <fullName evidence="4 5">Flagellar hook-basal body complex protein FliE</fullName>
    </recommendedName>
</protein>
<keyword evidence="3 4" id="KW-0975">Bacterial flagellum</keyword>
<dbReference type="Proteomes" id="UP001281447">
    <property type="component" value="Unassembled WGS sequence"/>
</dbReference>
<keyword evidence="6" id="KW-0282">Flagellum</keyword>
<proteinExistence type="inferred from homology"/>
<dbReference type="Pfam" id="PF02049">
    <property type="entry name" value="FliE"/>
    <property type="match status" value="1"/>
</dbReference>
<evidence type="ECO:0000256" key="5">
    <source>
        <dbReference type="NCBIfam" id="TIGR00205"/>
    </source>
</evidence>
<dbReference type="PANTHER" id="PTHR34653">
    <property type="match status" value="1"/>
</dbReference>
<evidence type="ECO:0000313" key="7">
    <source>
        <dbReference type="Proteomes" id="UP001281447"/>
    </source>
</evidence>
<dbReference type="PANTHER" id="PTHR34653:SF1">
    <property type="entry name" value="FLAGELLAR HOOK-BASAL BODY COMPLEX PROTEIN FLIE"/>
    <property type="match status" value="1"/>
</dbReference>
<organism evidence="6 7">
    <name type="scientific">Tigheibacillus halophilus</name>
    <dbReference type="NCBI Taxonomy" id="361280"/>
    <lineage>
        <taxon>Bacteria</taxon>
        <taxon>Bacillati</taxon>
        <taxon>Bacillota</taxon>
        <taxon>Bacilli</taxon>
        <taxon>Bacillales</taxon>
        <taxon>Bacillaceae</taxon>
        <taxon>Tigheibacillus</taxon>
    </lineage>
</organism>
<name>A0ABU5CAK3_9BACI</name>
<reference evidence="6 7" key="1">
    <citation type="submission" date="2023-10" db="EMBL/GenBank/DDBJ databases">
        <title>Virgibacillus halophilus 5B73C genome.</title>
        <authorList>
            <person name="Miliotis G."/>
            <person name="Sengupta P."/>
            <person name="Hameed A."/>
            <person name="Chuvochina M."/>
            <person name="Mcdonagh F."/>
            <person name="Simpson A.C."/>
            <person name="Singh N.K."/>
            <person name="Rekha P.D."/>
            <person name="Raman K."/>
            <person name="Hugenholtz P."/>
            <person name="Venkateswaran K."/>
        </authorList>
    </citation>
    <scope>NUCLEOTIDE SEQUENCE [LARGE SCALE GENOMIC DNA]</scope>
    <source>
        <strain evidence="6 7">5B73C</strain>
    </source>
</reference>
<accession>A0ABU5CAK3</accession>
<evidence type="ECO:0000313" key="6">
    <source>
        <dbReference type="EMBL" id="MDY0396359.1"/>
    </source>
</evidence>
<gene>
    <name evidence="4 6" type="primary">fliE</name>
    <name evidence="6" type="ORF">RWE15_21030</name>
</gene>
<comment type="similarity">
    <text evidence="2 4">Belongs to the FliE family.</text>
</comment>
<evidence type="ECO:0000256" key="3">
    <source>
        <dbReference type="ARBA" id="ARBA00023143"/>
    </source>
</evidence>
<comment type="caution">
    <text evidence="6">The sequence shown here is derived from an EMBL/GenBank/DDBJ whole genome shotgun (WGS) entry which is preliminary data.</text>
</comment>
<dbReference type="HAMAP" id="MF_00724">
    <property type="entry name" value="FliE"/>
    <property type="match status" value="1"/>
</dbReference>
<dbReference type="RefSeq" id="WP_390353141.1">
    <property type="nucleotide sequence ID" value="NZ_JBHUIZ010000003.1"/>
</dbReference>
<keyword evidence="6" id="KW-0966">Cell projection</keyword>
<evidence type="ECO:0000256" key="1">
    <source>
        <dbReference type="ARBA" id="ARBA00004117"/>
    </source>
</evidence>
<dbReference type="PRINTS" id="PR01006">
    <property type="entry name" value="FLGHOOKFLIE"/>
</dbReference>